<organism evidence="1 2">
    <name type="scientific">Paraburkholderia bryophila</name>
    <dbReference type="NCBI Taxonomy" id="420952"/>
    <lineage>
        <taxon>Bacteria</taxon>
        <taxon>Pseudomonadati</taxon>
        <taxon>Pseudomonadota</taxon>
        <taxon>Betaproteobacteria</taxon>
        <taxon>Burkholderiales</taxon>
        <taxon>Burkholderiaceae</taxon>
        <taxon>Paraburkholderia</taxon>
    </lineage>
</organism>
<dbReference type="InterPro" id="IPR006441">
    <property type="entry name" value="Phage_P2_GpN"/>
</dbReference>
<sequence length="339" mass="37254">MRNETRLAFNAYLEAIATLNGVPNAAAKFTVNPSVQQTLETRVQESSAFLSSINMIGVQEQTGEKIGLGINSPIASTTDTTAKARTPVDPTDLEGNTYTATKTDFDTALKYARMDAWSIFPDFQTRIRDAILLATARDRIRIGFNGVSRAATSDRAAHPLLQDVNKGWLQHYRDEAAERVMKEVVAGSAKIKIGTSAGTDYKNLDALVFDALELLDEWHRDDTGLVVVCGRSLLHDKYFPLVNGSNVATEKNAVDMVVSQKRIGGLQAVTAPFFPANKLMITRLDNLSIYYQLGARRRAVIDNPSRDQIENYESSNEAYVVEDFGAGCVIENIEIEPAA</sequence>
<gene>
    <name evidence="1" type="ORF">BX591_15122</name>
</gene>
<reference evidence="1 2" key="1">
    <citation type="submission" date="2018-06" db="EMBL/GenBank/DDBJ databases">
        <title>Genomic Encyclopedia of Type Strains, Phase III (KMG-III): the genomes of soil and plant-associated and newly described type strains.</title>
        <authorList>
            <person name="Whitman W."/>
        </authorList>
    </citation>
    <scope>NUCLEOTIDE SEQUENCE [LARGE SCALE GENOMIC DNA]</scope>
    <source>
        <strain evidence="1 2">LMG 23644</strain>
    </source>
</reference>
<dbReference type="OrthoDB" id="5464529at2"/>
<dbReference type="NCBIfam" id="TIGR01551">
    <property type="entry name" value="major_capsid_P2"/>
    <property type="match status" value="1"/>
</dbReference>
<name>A0A329B922_9BURK</name>
<dbReference type="Pfam" id="PF05125">
    <property type="entry name" value="Phage_cap_P2"/>
    <property type="match status" value="1"/>
</dbReference>
<dbReference type="RefSeq" id="WP_111935872.1">
    <property type="nucleotide sequence ID" value="NZ_CADFFP010000048.1"/>
</dbReference>
<proteinExistence type="predicted"/>
<accession>A0A329B922</accession>
<dbReference type="EMBL" id="QLTK01000051">
    <property type="protein sequence ID" value="RAS16065.1"/>
    <property type="molecule type" value="Genomic_DNA"/>
</dbReference>
<dbReference type="Proteomes" id="UP000248918">
    <property type="component" value="Unassembled WGS sequence"/>
</dbReference>
<comment type="caution">
    <text evidence="1">The sequence shown here is derived from an EMBL/GenBank/DDBJ whole genome shotgun (WGS) entry which is preliminary data.</text>
</comment>
<evidence type="ECO:0000313" key="2">
    <source>
        <dbReference type="Proteomes" id="UP000248918"/>
    </source>
</evidence>
<protein>
    <submittedName>
        <fullName evidence="1">P2 family phage major capsid protein</fullName>
    </submittedName>
</protein>
<evidence type="ECO:0000313" key="1">
    <source>
        <dbReference type="EMBL" id="RAS16065.1"/>
    </source>
</evidence>
<dbReference type="AlphaFoldDB" id="A0A329B922"/>